<feature type="signal peptide" evidence="2">
    <location>
        <begin position="1"/>
        <end position="32"/>
    </location>
</feature>
<keyword evidence="1" id="KW-0812">Transmembrane</keyword>
<sequence length="205" mass="23842">MRDRVKHFPFFMMMKKLLALCICCLWFVGAQAQQQTTAQEDKVTRLMGEREQLILEYQYYSQQNSNFWGKQSKKDLLNIIDTLKEIIRKDSELIAAVKEASVRRIAESTVESQRAGKMIQQDERLINNQISDLKGQISTLESQAKKRERVILDLKEQLKATDEVRYGKDRVIAILGVAAFIFFLYAVFLQVRLSSKKSTKKRKKA</sequence>
<dbReference type="Proteomes" id="UP000187181">
    <property type="component" value="Unassembled WGS sequence"/>
</dbReference>
<gene>
    <name evidence="3" type="ORF">SAMN05444128_0754</name>
</gene>
<keyword evidence="4" id="KW-1185">Reference proteome</keyword>
<keyword evidence="2" id="KW-0732">Signal</keyword>
<keyword evidence="1" id="KW-0472">Membrane</keyword>
<evidence type="ECO:0000256" key="1">
    <source>
        <dbReference type="SAM" id="Phobius"/>
    </source>
</evidence>
<keyword evidence="1" id="KW-1133">Transmembrane helix</keyword>
<protein>
    <submittedName>
        <fullName evidence="3">Uncharacterized protein</fullName>
    </submittedName>
</protein>
<proteinExistence type="predicted"/>
<organism evidence="3 4">
    <name type="scientific">Pontibacter indicus</name>
    <dbReference type="NCBI Taxonomy" id="1317125"/>
    <lineage>
        <taxon>Bacteria</taxon>
        <taxon>Pseudomonadati</taxon>
        <taxon>Bacteroidota</taxon>
        <taxon>Cytophagia</taxon>
        <taxon>Cytophagales</taxon>
        <taxon>Hymenobacteraceae</taxon>
        <taxon>Pontibacter</taxon>
    </lineage>
</organism>
<feature type="transmembrane region" description="Helical" evidence="1">
    <location>
        <begin position="171"/>
        <end position="193"/>
    </location>
</feature>
<name>A0A1R3WNN3_9BACT</name>
<feature type="chain" id="PRO_5013340235" evidence="2">
    <location>
        <begin position="33"/>
        <end position="205"/>
    </location>
</feature>
<dbReference type="EMBL" id="FTPP01000001">
    <property type="protein sequence ID" value="SIT79495.1"/>
    <property type="molecule type" value="Genomic_DNA"/>
</dbReference>
<dbReference type="AlphaFoldDB" id="A0A1R3WNN3"/>
<evidence type="ECO:0000313" key="4">
    <source>
        <dbReference type="Proteomes" id="UP000187181"/>
    </source>
</evidence>
<accession>A0A1R3WNN3</accession>
<evidence type="ECO:0000313" key="3">
    <source>
        <dbReference type="EMBL" id="SIT79495.1"/>
    </source>
</evidence>
<reference evidence="4" key="1">
    <citation type="submission" date="2017-01" db="EMBL/GenBank/DDBJ databases">
        <authorList>
            <person name="Varghese N."/>
            <person name="Submissions S."/>
        </authorList>
    </citation>
    <scope>NUCLEOTIDE SEQUENCE [LARGE SCALE GENOMIC DNA]</scope>
    <source>
        <strain evidence="4">LP100</strain>
    </source>
</reference>
<dbReference type="STRING" id="1317125.SAMN05444128_0754"/>
<evidence type="ECO:0000256" key="2">
    <source>
        <dbReference type="SAM" id="SignalP"/>
    </source>
</evidence>